<dbReference type="EMBL" id="CAXAMN010004402">
    <property type="protein sequence ID" value="CAK9008960.1"/>
    <property type="molecule type" value="Genomic_DNA"/>
</dbReference>
<evidence type="ECO:0000256" key="1">
    <source>
        <dbReference type="SAM" id="Coils"/>
    </source>
</evidence>
<sequence>MGYPLGYRLAVICQVALVGLVGVDLYYTQRLQEDIGLLRLQVRALDFTPERSQDPEEDPPTSGGQPWSSRRKPEAEAKVLVGFDHRGQLSLGQLFTLLLILLAGLIALGWLTFGRQCSKALTEGSSSPLQKRDLAQRQLAELRLRRSTPCLPGQRTICTTSGRKVAELLRRNVVRWLVVLVLWRQPPPRGLRLLRGAAASTKIDPVEGYEAGTLKWLDYFNFLQRPARCDPRVLPVELNPIGHPERTLKEVASMGAESKVRWELAGPRTSKWCVNYLAIENLGFEGHHERLRQVTKADASSWGIQEHFQVSMALRQALLVDQLDPYNLLSIEIQFRRLQTIEYSYSEKARDLEAKAVGGRLSLEEQTTFGGITRQYSILMICPQLLDHVKIETEKEANLAKNLRKAREEREAARKGAKKGGLAAAAIPSEAVQVREVDRDIFPLPRVLNSRPPLGLFSRKSQQRIGRRRHFEQEVDHTVDALNTMYGRPGGPHKRYGGSNSGPISSGQAHALEFVEDACRRVGAPPLLSGPEALEELRVAEGYDDLPTSCPLGSFNPDLVSLPSEGMNPVPLECLWGEGGQQEVEDFTVHQTLGIAEARERLDQCGLSKCYEDPQFRDRRKYASFLHRLLDLGLITLGLEPAVETVGIFFVKKKGGKLRMILDCRRSNCHFSTPENIKLATGESMSRMELKSHGQLFTASADLQNAFYTMAMPSTLQKFFGLRKVQAGELGVAEVAGLRLQPTSWIYPRIAVIPMGWSHAMWWCQRISERICERSGLLPSERLRDGQPPPQGTFFHVQYVDNLHIFGNDKEEVETRFWKAVEALRAAGLTVHEIEVADGSSKVLGWEIEDGGYLAPSLSRLWRCRLGIRELLRRGRASGQQLERLIGHMTFVSLCRRESLSVLGDCYTFIQRNYTHSANLWKSVRRELWQWDGIAPLIRVNMKLVWGDTIYAVDASDWGLGVVSSTVEPSFSQQLGRYVERWRFKDDGCNNPRSFVQVEGELEGVHHAQDEGSNPSLRFKGVVGRKRWQREETMPVYEARATQYARAKLREAAQGGLGVSAVTNHHLAPLTWDIELSNMPAAEKKRQRARRRQQKTPEPGMGVLRSSSVGKFTLRRYREMWQSFVQWSAGQVRQTMTWTQLDRHLSNYLEELYLEGEDLSRANYVTAAVIFHVPGTKGLAALPRAQQAMKGWRVRDLVLPLRRSGKAFKDHAILLHPLEVGVPSKTKQWDEMLTLDLPHLKFLGPALERWMQVQHRSKDEPLFQTTLQETNQFLEDQWKPLGLQPLGAPHMYRLRHGGASFEAANQLREISGIQTRGRWLTQKSMKNYEKGGRLQQLFGSLSKRLFFTQKEALQAAKDVVRRLLKKH</sequence>
<feature type="region of interest" description="Disordered" evidence="2">
    <location>
        <begin position="49"/>
        <end position="72"/>
    </location>
</feature>
<evidence type="ECO:0000313" key="5">
    <source>
        <dbReference type="Proteomes" id="UP001642484"/>
    </source>
</evidence>
<feature type="coiled-coil region" evidence="1">
    <location>
        <begin position="389"/>
        <end position="416"/>
    </location>
</feature>
<dbReference type="InterPro" id="IPR043128">
    <property type="entry name" value="Rev_trsase/Diguanyl_cyclase"/>
</dbReference>
<name>A0ABP0J3P8_9DINO</name>
<evidence type="ECO:0008006" key="6">
    <source>
        <dbReference type="Google" id="ProtNLM"/>
    </source>
</evidence>
<gene>
    <name evidence="4" type="ORF">CCMP2556_LOCUS9459</name>
</gene>
<organism evidence="4 5">
    <name type="scientific">Durusdinium trenchii</name>
    <dbReference type="NCBI Taxonomy" id="1381693"/>
    <lineage>
        <taxon>Eukaryota</taxon>
        <taxon>Sar</taxon>
        <taxon>Alveolata</taxon>
        <taxon>Dinophyceae</taxon>
        <taxon>Suessiales</taxon>
        <taxon>Symbiodiniaceae</taxon>
        <taxon>Durusdinium</taxon>
    </lineage>
</organism>
<proteinExistence type="predicted"/>
<feature type="compositionally biased region" description="Basic residues" evidence="2">
    <location>
        <begin position="1085"/>
        <end position="1094"/>
    </location>
</feature>
<accession>A0ABP0J3P8</accession>
<dbReference type="Gene3D" id="3.30.70.270">
    <property type="match status" value="1"/>
</dbReference>
<protein>
    <recommendedName>
        <fullName evidence="6">Reverse transcriptase domain-containing protein</fullName>
    </recommendedName>
</protein>
<keyword evidence="3" id="KW-1133">Transmembrane helix</keyword>
<reference evidence="4 5" key="1">
    <citation type="submission" date="2024-02" db="EMBL/GenBank/DDBJ databases">
        <authorList>
            <person name="Chen Y."/>
            <person name="Shah S."/>
            <person name="Dougan E. K."/>
            <person name="Thang M."/>
            <person name="Chan C."/>
        </authorList>
    </citation>
    <scope>NUCLEOTIDE SEQUENCE [LARGE SCALE GENOMIC DNA]</scope>
</reference>
<dbReference type="InterPro" id="IPR043502">
    <property type="entry name" value="DNA/RNA_pol_sf"/>
</dbReference>
<evidence type="ECO:0000313" key="4">
    <source>
        <dbReference type="EMBL" id="CAK9008960.1"/>
    </source>
</evidence>
<keyword evidence="3" id="KW-0472">Membrane</keyword>
<evidence type="ECO:0000256" key="3">
    <source>
        <dbReference type="SAM" id="Phobius"/>
    </source>
</evidence>
<comment type="caution">
    <text evidence="4">The sequence shown here is derived from an EMBL/GenBank/DDBJ whole genome shotgun (WGS) entry which is preliminary data.</text>
</comment>
<feature type="transmembrane region" description="Helical" evidence="3">
    <location>
        <begin position="94"/>
        <end position="113"/>
    </location>
</feature>
<keyword evidence="3" id="KW-0812">Transmembrane</keyword>
<evidence type="ECO:0000256" key="2">
    <source>
        <dbReference type="SAM" id="MobiDB-lite"/>
    </source>
</evidence>
<dbReference type="SUPFAM" id="SSF56672">
    <property type="entry name" value="DNA/RNA polymerases"/>
    <property type="match status" value="1"/>
</dbReference>
<feature type="region of interest" description="Disordered" evidence="2">
    <location>
        <begin position="1082"/>
        <end position="1105"/>
    </location>
</feature>
<dbReference type="Proteomes" id="UP001642484">
    <property type="component" value="Unassembled WGS sequence"/>
</dbReference>
<keyword evidence="1" id="KW-0175">Coiled coil</keyword>
<feature type="transmembrane region" description="Helical" evidence="3">
    <location>
        <begin position="6"/>
        <end position="27"/>
    </location>
</feature>
<keyword evidence="5" id="KW-1185">Reference proteome</keyword>